<evidence type="ECO:0000313" key="2">
    <source>
        <dbReference type="EMBL" id="JAH10924.1"/>
    </source>
</evidence>
<sequence>MINTKSSWSEKTLLLLEFKKNLVKFLHLFYLVSLCITINM</sequence>
<accession>A0A0E9Q2G0</accession>
<reference evidence="2" key="2">
    <citation type="journal article" date="2015" name="Fish Shellfish Immunol.">
        <title>Early steps in the European eel (Anguilla anguilla)-Vibrio vulnificus interaction in the gills: Role of the RtxA13 toxin.</title>
        <authorList>
            <person name="Callol A."/>
            <person name="Pajuelo D."/>
            <person name="Ebbesson L."/>
            <person name="Teles M."/>
            <person name="MacKenzie S."/>
            <person name="Amaro C."/>
        </authorList>
    </citation>
    <scope>NUCLEOTIDE SEQUENCE</scope>
</reference>
<dbReference type="AlphaFoldDB" id="A0A0E9Q2G0"/>
<keyword evidence="1" id="KW-1133">Transmembrane helix</keyword>
<reference evidence="2" key="1">
    <citation type="submission" date="2014-11" db="EMBL/GenBank/DDBJ databases">
        <authorList>
            <person name="Amaro Gonzalez C."/>
        </authorList>
    </citation>
    <scope>NUCLEOTIDE SEQUENCE</scope>
</reference>
<protein>
    <submittedName>
        <fullName evidence="2">Uncharacterized protein</fullName>
    </submittedName>
</protein>
<evidence type="ECO:0000256" key="1">
    <source>
        <dbReference type="SAM" id="Phobius"/>
    </source>
</evidence>
<organism evidence="2">
    <name type="scientific">Anguilla anguilla</name>
    <name type="common">European freshwater eel</name>
    <name type="synonym">Muraena anguilla</name>
    <dbReference type="NCBI Taxonomy" id="7936"/>
    <lineage>
        <taxon>Eukaryota</taxon>
        <taxon>Metazoa</taxon>
        <taxon>Chordata</taxon>
        <taxon>Craniata</taxon>
        <taxon>Vertebrata</taxon>
        <taxon>Euteleostomi</taxon>
        <taxon>Actinopterygii</taxon>
        <taxon>Neopterygii</taxon>
        <taxon>Teleostei</taxon>
        <taxon>Anguilliformes</taxon>
        <taxon>Anguillidae</taxon>
        <taxon>Anguilla</taxon>
    </lineage>
</organism>
<dbReference type="EMBL" id="GBXM01097653">
    <property type="protein sequence ID" value="JAH10924.1"/>
    <property type="molecule type" value="Transcribed_RNA"/>
</dbReference>
<name>A0A0E9Q2G0_ANGAN</name>
<keyword evidence="1" id="KW-0472">Membrane</keyword>
<proteinExistence type="predicted"/>
<keyword evidence="1" id="KW-0812">Transmembrane</keyword>
<feature type="transmembrane region" description="Helical" evidence="1">
    <location>
        <begin position="21"/>
        <end position="39"/>
    </location>
</feature>